<dbReference type="PANTHER" id="PTHR21442:SF0">
    <property type="entry name" value="CILIA- AND FLAGELLA-ASSOCIATED PROTEIN 206"/>
    <property type="match status" value="1"/>
</dbReference>
<proteinExistence type="inferred from homology"/>
<protein>
    <recommendedName>
        <fullName evidence="3">Cilia- and flagella-associated protein 206</fullName>
    </recommendedName>
</protein>
<evidence type="ECO:0000256" key="6">
    <source>
        <dbReference type="ARBA" id="ARBA00023069"/>
    </source>
</evidence>
<dbReference type="GO" id="GO:0005930">
    <property type="term" value="C:axoneme"/>
    <property type="evidence" value="ECO:0007669"/>
    <property type="project" value="UniProtKB-SubCell"/>
</dbReference>
<keyword evidence="11" id="KW-1185">Reference proteome</keyword>
<evidence type="ECO:0000313" key="10">
    <source>
        <dbReference type="EMBL" id="KND03865.1"/>
    </source>
</evidence>
<reference evidence="10 11" key="1">
    <citation type="submission" date="2009-08" db="EMBL/GenBank/DDBJ databases">
        <title>The Genome Sequence of Spizellomyces punctatus strain DAOM BR117.</title>
        <authorList>
            <consortium name="The Broad Institute Genome Sequencing Platform"/>
            <person name="Russ C."/>
            <person name="Cuomo C."/>
            <person name="Shea T."/>
            <person name="Young S.K."/>
            <person name="Zeng Q."/>
            <person name="Koehrsen M."/>
            <person name="Haas B."/>
            <person name="Borodovsky M."/>
            <person name="Guigo R."/>
            <person name="Alvarado L."/>
            <person name="Berlin A."/>
            <person name="Bochicchio J."/>
            <person name="Borenstein D."/>
            <person name="Chapman S."/>
            <person name="Chen Z."/>
            <person name="Engels R."/>
            <person name="Freedman E."/>
            <person name="Gellesch M."/>
            <person name="Goldberg J."/>
            <person name="Griggs A."/>
            <person name="Gujja S."/>
            <person name="Heiman D."/>
            <person name="Hepburn T."/>
            <person name="Howarth C."/>
            <person name="Jen D."/>
            <person name="Larson L."/>
            <person name="Lewis B."/>
            <person name="Mehta T."/>
            <person name="Park D."/>
            <person name="Pearson M."/>
            <person name="Roberts A."/>
            <person name="Saif S."/>
            <person name="Shenoy N."/>
            <person name="Sisk P."/>
            <person name="Stolte C."/>
            <person name="Sykes S."/>
            <person name="Thomson T."/>
            <person name="Walk T."/>
            <person name="White J."/>
            <person name="Yandava C."/>
            <person name="Burger G."/>
            <person name="Gray M.W."/>
            <person name="Holland P.W.H."/>
            <person name="King N."/>
            <person name="Lang F.B.F."/>
            <person name="Roger A.J."/>
            <person name="Ruiz-Trillo I."/>
            <person name="Lander E."/>
            <person name="Nusbaum C."/>
        </authorList>
    </citation>
    <scope>NUCLEOTIDE SEQUENCE [LARGE SCALE GENOMIC DNA]</scope>
    <source>
        <strain evidence="10 11">DAOM BR117</strain>
    </source>
</reference>
<evidence type="ECO:0000256" key="8">
    <source>
        <dbReference type="ARBA" id="ARBA00023273"/>
    </source>
</evidence>
<dbReference type="InterPro" id="IPR021897">
    <property type="entry name" value="FAP206"/>
</dbReference>
<dbReference type="RefSeq" id="XP_016611904.1">
    <property type="nucleotide sequence ID" value="XM_016749639.1"/>
</dbReference>
<dbReference type="eggNOG" id="ENOG502QTGJ">
    <property type="taxonomic scope" value="Eukaryota"/>
</dbReference>
<keyword evidence="5" id="KW-0970">Cilium biogenesis/degradation</keyword>
<evidence type="ECO:0000313" key="11">
    <source>
        <dbReference type="Proteomes" id="UP000053201"/>
    </source>
</evidence>
<dbReference type="GO" id="GO:0036064">
    <property type="term" value="C:ciliary basal body"/>
    <property type="evidence" value="ECO:0007669"/>
    <property type="project" value="TreeGrafter"/>
</dbReference>
<comment type="subcellular location">
    <subcellularLocation>
        <location evidence="1">Cytoplasm</location>
        <location evidence="1">Cytoskeleton</location>
        <location evidence="1">Cilium axoneme</location>
    </subcellularLocation>
</comment>
<evidence type="ECO:0000256" key="1">
    <source>
        <dbReference type="ARBA" id="ARBA00004430"/>
    </source>
</evidence>
<gene>
    <name evidence="10" type="ORF">SPPG_01318</name>
</gene>
<dbReference type="OMA" id="QLMELMC"/>
<dbReference type="GO" id="GO:0030030">
    <property type="term" value="P:cell projection organization"/>
    <property type="evidence" value="ECO:0007669"/>
    <property type="project" value="UniProtKB-KW"/>
</dbReference>
<organism evidence="10 11">
    <name type="scientific">Spizellomyces punctatus (strain DAOM BR117)</name>
    <dbReference type="NCBI Taxonomy" id="645134"/>
    <lineage>
        <taxon>Eukaryota</taxon>
        <taxon>Fungi</taxon>
        <taxon>Fungi incertae sedis</taxon>
        <taxon>Chytridiomycota</taxon>
        <taxon>Chytridiomycota incertae sedis</taxon>
        <taxon>Chytridiomycetes</taxon>
        <taxon>Spizellomycetales</taxon>
        <taxon>Spizellomycetaceae</taxon>
        <taxon>Spizellomyces</taxon>
    </lineage>
</organism>
<keyword evidence="8" id="KW-0966">Cell projection</keyword>
<evidence type="ECO:0000256" key="7">
    <source>
        <dbReference type="ARBA" id="ARBA00023212"/>
    </source>
</evidence>
<keyword evidence="4" id="KW-0963">Cytoplasm</keyword>
<name>A0A0L0HSI0_SPIPD</name>
<keyword evidence="6" id="KW-0969">Cilium</keyword>
<dbReference type="Proteomes" id="UP000053201">
    <property type="component" value="Unassembled WGS sequence"/>
</dbReference>
<accession>A0A0L0HSI0</accession>
<dbReference type="AlphaFoldDB" id="A0A0L0HSI0"/>
<evidence type="ECO:0000256" key="2">
    <source>
        <dbReference type="ARBA" id="ARBA00010500"/>
    </source>
</evidence>
<sequence length="678" mass="76774">MSASSDDIIRHIIRDIVSRSIGVLKSRRTEVQSEEDVNVPETLAAFMVRAVVLDPRNGFRIEGELGRDEVERLIKICVDRITAMNSPVMETVKMQVYFDTNFPAQGDFLHKEKSSRVSACAPLLREITEVKTKAIAIYEALYRKIVSYLLLRSHVGNPTDMRVIRETTAALESVFPQSELSTFISLSRQEKEAQLNGLSQLATGIRLFNKQLRKGGEGVDDLPELCRRELQDLSERLRVLTTNTEELIQTYTAIADYSEKAPRPELGDLALARLKSSLVFRRQFLIYLDALQEQTNRSAETLSTLKERFEETVRDLKTTCRAKTAVPVDQVYPQFIMLANLWTNYMDELFLLAFRKGILNNIEEHSKAFAMDIPPITLALSQPFKQDIEPEILPEQKVIANAADLMTAVAVTGQKGVEVVHPGNTTQYYRLPVEYGGFCPYTLYKRDGLVLPGDKNLGLVRWRDKLYAFATLDSAKEFAKAPDRYTEAVITLAKHSPSFVQLLHLYTYFPTVEALENAKSFTRQRLLGKVPLVSEVGTQVDTHVVDRHLDKNYEWNEWELRRKAIMLVNLRTKQTHSVQTNSSHFRREAETQHYEPRAKETQTRRTQPTQTPIKKAFLSNLRHTPASNNFHVVDLTIDVDGKPAPYGGGGFGTKMDLESAAKAGAGRVVRPTVVERGV</sequence>
<keyword evidence="7" id="KW-0206">Cytoskeleton</keyword>
<evidence type="ECO:0000256" key="4">
    <source>
        <dbReference type="ARBA" id="ARBA00022490"/>
    </source>
</evidence>
<dbReference type="Pfam" id="PF12018">
    <property type="entry name" value="FAP206"/>
    <property type="match status" value="1"/>
</dbReference>
<dbReference type="GeneID" id="27684989"/>
<feature type="region of interest" description="Disordered" evidence="9">
    <location>
        <begin position="576"/>
        <end position="609"/>
    </location>
</feature>
<feature type="compositionally biased region" description="Basic and acidic residues" evidence="9">
    <location>
        <begin position="585"/>
        <end position="603"/>
    </location>
</feature>
<dbReference type="InParanoid" id="A0A0L0HSI0"/>
<evidence type="ECO:0000256" key="5">
    <source>
        <dbReference type="ARBA" id="ARBA00022794"/>
    </source>
</evidence>
<dbReference type="STRING" id="645134.A0A0L0HSI0"/>
<dbReference type="GO" id="GO:0003356">
    <property type="term" value="P:regulation of cilium beat frequency"/>
    <property type="evidence" value="ECO:0007669"/>
    <property type="project" value="TreeGrafter"/>
</dbReference>
<evidence type="ECO:0000256" key="3">
    <source>
        <dbReference type="ARBA" id="ARBA00021602"/>
    </source>
</evidence>
<dbReference type="EMBL" id="KQ257451">
    <property type="protein sequence ID" value="KND03865.1"/>
    <property type="molecule type" value="Genomic_DNA"/>
</dbReference>
<comment type="similarity">
    <text evidence="2">Belongs to the CFAP206 family.</text>
</comment>
<dbReference type="PANTHER" id="PTHR21442">
    <property type="entry name" value="CILIA- AND FLAGELLA-ASSOCIATED PROTEIN 206"/>
    <property type="match status" value="1"/>
</dbReference>
<evidence type="ECO:0000256" key="9">
    <source>
        <dbReference type="SAM" id="MobiDB-lite"/>
    </source>
</evidence>
<dbReference type="VEuPathDB" id="FungiDB:SPPG_01318"/>
<dbReference type="OrthoDB" id="10251073at2759"/>